<dbReference type="Proteomes" id="UP000682782">
    <property type="component" value="Chromosome"/>
</dbReference>
<organism evidence="1 2">
    <name type="scientific">Aristaeella hokkaidonensis</name>
    <dbReference type="NCBI Taxonomy" id="3046382"/>
    <lineage>
        <taxon>Bacteria</taxon>
        <taxon>Bacillati</taxon>
        <taxon>Bacillota</taxon>
        <taxon>Clostridia</taxon>
        <taxon>Eubacteriales</taxon>
        <taxon>Aristaeellaceae</taxon>
        <taxon>Aristaeella</taxon>
    </lineage>
</organism>
<gene>
    <name evidence="1" type="ORF">JYE49_01315</name>
</gene>
<accession>A0AC61MZA5</accession>
<sequence length="416" mass="47167">MKRFLSLLLVLLVCLLPLSVFAEEAGTVSEDYDPMWELAEPYGFKFGGAFSYDDMRNQVFMDFLARHFNSLTCCNETKAYSLLDEWASKSAKDGMPCMSYSRADAMISWAQKNNIRIRGHVLVWDAYMTQWFFHEDYDMSKPIADKETMRARLACYIERVINHFEKKFPGVIYCWDVVNEAIGDNGGEYSVTDLRRLRTKRNGDKNCFLEYVGDDYVEYAFLCARNAVDNLGADIKLFYNDYNLFFSAKRKAACALVKSIQSYAKDEDGNPRSLIDGIGMQGYMGGYGEQKGCLEPSIITDVKESIETYAALGMDVQLTEMAVRNFDKTKVAEHDAFYSRLFSDVFMKANTAESSPLTAICIWGLVDVPAAMKGNYVYNLNSPYGCLLTTRYKIKTCFDAVYHTLKGDAPSAPSDL</sequence>
<proteinExistence type="predicted"/>
<protein>
    <submittedName>
        <fullName evidence="1">Endo-1,4-beta-xylanase</fullName>
    </submittedName>
</protein>
<evidence type="ECO:0000313" key="2">
    <source>
        <dbReference type="Proteomes" id="UP000682782"/>
    </source>
</evidence>
<evidence type="ECO:0000313" key="1">
    <source>
        <dbReference type="EMBL" id="QUC67378.1"/>
    </source>
</evidence>
<name>A0AC61MZA5_9FIRM</name>
<reference evidence="1" key="1">
    <citation type="submission" date="2021-01" db="EMBL/GenBank/DDBJ databases">
        <title>Complete genome sequence of Clostridiales bacterium R-7.</title>
        <authorList>
            <person name="Mahoney-Kurpe S.C."/>
            <person name="Palevich N."/>
            <person name="Koike S."/>
            <person name="Moon C.D."/>
            <person name="Attwood G.T."/>
        </authorList>
    </citation>
    <scope>NUCLEOTIDE SEQUENCE</scope>
    <source>
        <strain evidence="1">R-7</strain>
    </source>
</reference>
<keyword evidence="2" id="KW-1185">Reference proteome</keyword>
<dbReference type="EMBL" id="CP068393">
    <property type="protein sequence ID" value="QUC67378.1"/>
    <property type="molecule type" value="Genomic_DNA"/>
</dbReference>